<dbReference type="STRING" id="1797737.A2196_02850"/>
<accession>A0A1F5HCJ3</accession>
<sequence length="104" mass="12146">MLNPIILSTEVANSPYFESNSRFFRELDKLIRNMIEKNTNPKKLRPIKYDSIVLFGMDDGKPPPNKKIPPKMIPKKVRANVNKIWIALNRDIFIDSIYYSSSNF</sequence>
<dbReference type="EMBL" id="MFCA01000025">
    <property type="protein sequence ID" value="OGE01799.1"/>
    <property type="molecule type" value="Genomic_DNA"/>
</dbReference>
<proteinExistence type="predicted"/>
<name>A0A1F5HCJ3_9BACT</name>
<gene>
    <name evidence="1" type="ORF">A2196_02850</name>
</gene>
<reference evidence="1 2" key="1">
    <citation type="journal article" date="2016" name="Nat. Commun.">
        <title>Thousands of microbial genomes shed light on interconnected biogeochemical processes in an aquifer system.</title>
        <authorList>
            <person name="Anantharaman K."/>
            <person name="Brown C.T."/>
            <person name="Hug L.A."/>
            <person name="Sharon I."/>
            <person name="Castelle C.J."/>
            <person name="Probst A.J."/>
            <person name="Thomas B.C."/>
            <person name="Singh A."/>
            <person name="Wilkins M.J."/>
            <person name="Karaoz U."/>
            <person name="Brodie E.L."/>
            <person name="Williams K.H."/>
            <person name="Hubbard S.S."/>
            <person name="Banfield J.F."/>
        </authorList>
    </citation>
    <scope>NUCLEOTIDE SEQUENCE [LARGE SCALE GENOMIC DNA]</scope>
</reference>
<comment type="caution">
    <text evidence="1">The sequence shown here is derived from an EMBL/GenBank/DDBJ whole genome shotgun (WGS) entry which is preliminary data.</text>
</comment>
<dbReference type="Proteomes" id="UP000176751">
    <property type="component" value="Unassembled WGS sequence"/>
</dbReference>
<protein>
    <submittedName>
        <fullName evidence="1">Uncharacterized protein</fullName>
    </submittedName>
</protein>
<dbReference type="AlphaFoldDB" id="A0A1F5HCJ3"/>
<evidence type="ECO:0000313" key="1">
    <source>
        <dbReference type="EMBL" id="OGE01799.1"/>
    </source>
</evidence>
<organism evidence="1 2">
    <name type="scientific">Candidatus Curtissbacteria bacterium RIFOXYA1_FULL_41_14</name>
    <dbReference type="NCBI Taxonomy" id="1797737"/>
    <lineage>
        <taxon>Bacteria</taxon>
        <taxon>Candidatus Curtissiibacteriota</taxon>
    </lineage>
</organism>
<evidence type="ECO:0000313" key="2">
    <source>
        <dbReference type="Proteomes" id="UP000176751"/>
    </source>
</evidence>